<dbReference type="AlphaFoldDB" id="A0A1G2QGB7"/>
<gene>
    <name evidence="8" type="primary">greA</name>
    <name evidence="12" type="ORF">A2370_00625</name>
</gene>
<keyword evidence="4 8" id="KW-0238">DNA-binding</keyword>
<dbReference type="NCBIfam" id="TIGR01462">
    <property type="entry name" value="greA"/>
    <property type="match status" value="1"/>
</dbReference>
<dbReference type="Pfam" id="PF01272">
    <property type="entry name" value="GreA_GreB"/>
    <property type="match status" value="1"/>
</dbReference>
<dbReference type="GO" id="GO:0003746">
    <property type="term" value="F:translation elongation factor activity"/>
    <property type="evidence" value="ECO:0007669"/>
    <property type="project" value="UniProtKB-KW"/>
</dbReference>
<dbReference type="InterPro" id="IPR023459">
    <property type="entry name" value="Tscrpt_elong_fac_GreA/B_fam"/>
</dbReference>
<reference evidence="12 13" key="1">
    <citation type="journal article" date="2016" name="Nat. Commun.">
        <title>Thousands of microbial genomes shed light on interconnected biogeochemical processes in an aquifer system.</title>
        <authorList>
            <person name="Anantharaman K."/>
            <person name="Brown C.T."/>
            <person name="Hug L.A."/>
            <person name="Sharon I."/>
            <person name="Castelle C.J."/>
            <person name="Probst A.J."/>
            <person name="Thomas B.C."/>
            <person name="Singh A."/>
            <person name="Wilkins M.J."/>
            <person name="Karaoz U."/>
            <person name="Brodie E.L."/>
            <person name="Williams K.H."/>
            <person name="Hubbard S.S."/>
            <person name="Banfield J.F."/>
        </authorList>
    </citation>
    <scope>NUCLEOTIDE SEQUENCE [LARGE SCALE GENOMIC DNA]</scope>
</reference>
<dbReference type="GO" id="GO:0032784">
    <property type="term" value="P:regulation of DNA-templated transcription elongation"/>
    <property type="evidence" value="ECO:0007669"/>
    <property type="project" value="UniProtKB-UniRule"/>
</dbReference>
<dbReference type="GO" id="GO:0003677">
    <property type="term" value="F:DNA binding"/>
    <property type="evidence" value="ECO:0007669"/>
    <property type="project" value="UniProtKB-UniRule"/>
</dbReference>
<dbReference type="PROSITE" id="PS00829">
    <property type="entry name" value="GREAB_1"/>
    <property type="match status" value="1"/>
</dbReference>
<organism evidence="12 13">
    <name type="scientific">Candidatus Vogelbacteria bacterium RIFOXYB1_FULL_42_16</name>
    <dbReference type="NCBI Taxonomy" id="1802436"/>
    <lineage>
        <taxon>Bacteria</taxon>
        <taxon>Candidatus Vogeliibacteriota</taxon>
    </lineage>
</organism>
<dbReference type="HAMAP" id="MF_00105">
    <property type="entry name" value="GreA_GreB"/>
    <property type="match status" value="1"/>
</dbReference>
<evidence type="ECO:0000256" key="6">
    <source>
        <dbReference type="ARBA" id="ARBA00024916"/>
    </source>
</evidence>
<dbReference type="PROSITE" id="PS00830">
    <property type="entry name" value="GREAB_2"/>
    <property type="match status" value="1"/>
</dbReference>
<dbReference type="InterPro" id="IPR036805">
    <property type="entry name" value="Tscrpt_elong_fac_GreA/B_N_sf"/>
</dbReference>
<evidence type="ECO:0000256" key="3">
    <source>
        <dbReference type="ARBA" id="ARBA00023015"/>
    </source>
</evidence>
<comment type="similarity">
    <text evidence="1 8 9">Belongs to the GreA/GreB family.</text>
</comment>
<evidence type="ECO:0000256" key="5">
    <source>
        <dbReference type="ARBA" id="ARBA00023163"/>
    </source>
</evidence>
<evidence type="ECO:0000256" key="8">
    <source>
        <dbReference type="HAMAP-Rule" id="MF_00105"/>
    </source>
</evidence>
<dbReference type="InterPro" id="IPR001437">
    <property type="entry name" value="Tscrpt_elong_fac_GreA/B_C"/>
</dbReference>
<dbReference type="InterPro" id="IPR022691">
    <property type="entry name" value="Tscrpt_elong_fac_GreA/B_N"/>
</dbReference>
<keyword evidence="3 8" id="KW-0805">Transcription regulation</keyword>
<sequence length="153" mass="16956">MDNKQYLSREKYDELKTELEHLKMIERKEVAETLEFAKSLGDLSENAEYHEARDKQADIEDRIATIEEMLKSAEIVSEHHGSKVQVGSKVVVKKEGGESSEYMIVGSEDADMASGKISHQSPIGEALLGSSKGDKVTVSTPRGLVNYSVLEVK</sequence>
<dbReference type="FunFam" id="1.10.287.180:FF:000001">
    <property type="entry name" value="Transcription elongation factor GreA"/>
    <property type="match status" value="1"/>
</dbReference>
<dbReference type="GO" id="GO:0006354">
    <property type="term" value="P:DNA-templated transcription elongation"/>
    <property type="evidence" value="ECO:0007669"/>
    <property type="project" value="TreeGrafter"/>
</dbReference>
<name>A0A1G2QGB7_9BACT</name>
<evidence type="ECO:0000256" key="7">
    <source>
        <dbReference type="ARBA" id="ARBA00030776"/>
    </source>
</evidence>
<dbReference type="Pfam" id="PF03449">
    <property type="entry name" value="GreA_GreB_N"/>
    <property type="match status" value="1"/>
</dbReference>
<dbReference type="Gene3D" id="1.10.287.180">
    <property type="entry name" value="Transcription elongation factor, GreA/GreB, N-terminal domain"/>
    <property type="match status" value="1"/>
</dbReference>
<evidence type="ECO:0000259" key="11">
    <source>
        <dbReference type="Pfam" id="PF03449"/>
    </source>
</evidence>
<dbReference type="STRING" id="1802436.A2370_00625"/>
<dbReference type="InterPro" id="IPR036953">
    <property type="entry name" value="GreA/GreB_C_sf"/>
</dbReference>
<keyword evidence="12" id="KW-0251">Elongation factor</keyword>
<proteinExistence type="inferred from homology"/>
<dbReference type="SUPFAM" id="SSF46557">
    <property type="entry name" value="GreA transcript cleavage protein, N-terminal domain"/>
    <property type="match status" value="1"/>
</dbReference>
<dbReference type="InterPro" id="IPR028624">
    <property type="entry name" value="Tscrpt_elong_fac_GreA/B"/>
</dbReference>
<evidence type="ECO:0000313" key="12">
    <source>
        <dbReference type="EMBL" id="OHA59011.1"/>
    </source>
</evidence>
<dbReference type="FunFam" id="3.10.50.30:FF:000001">
    <property type="entry name" value="Transcription elongation factor GreA"/>
    <property type="match status" value="1"/>
</dbReference>
<evidence type="ECO:0000256" key="9">
    <source>
        <dbReference type="RuleBase" id="RU000556"/>
    </source>
</evidence>
<comment type="caution">
    <text evidence="12">The sequence shown here is derived from an EMBL/GenBank/DDBJ whole genome shotgun (WGS) entry which is preliminary data.</text>
</comment>
<evidence type="ECO:0000313" key="13">
    <source>
        <dbReference type="Proteomes" id="UP000176222"/>
    </source>
</evidence>
<protein>
    <recommendedName>
        <fullName evidence="2 8">Transcription elongation factor GreA</fullName>
    </recommendedName>
    <alternativeName>
        <fullName evidence="7 8">Transcript cleavage factor GreA</fullName>
    </alternativeName>
</protein>
<dbReference type="NCBIfam" id="NF001263">
    <property type="entry name" value="PRK00226.1-4"/>
    <property type="match status" value="1"/>
</dbReference>
<feature type="domain" description="Transcription elongation factor GreA/GreB C-terminal" evidence="10">
    <location>
        <begin position="82"/>
        <end position="153"/>
    </location>
</feature>
<dbReference type="EMBL" id="MHTH01000006">
    <property type="protein sequence ID" value="OHA59011.1"/>
    <property type="molecule type" value="Genomic_DNA"/>
</dbReference>
<dbReference type="InterPro" id="IPR006359">
    <property type="entry name" value="Tscrpt_elong_fac_GreA"/>
</dbReference>
<dbReference type="Proteomes" id="UP000176222">
    <property type="component" value="Unassembled WGS sequence"/>
</dbReference>
<evidence type="ECO:0000256" key="1">
    <source>
        <dbReference type="ARBA" id="ARBA00008213"/>
    </source>
</evidence>
<feature type="domain" description="Transcription elongation factor GreA/GreB N-terminal" evidence="11">
    <location>
        <begin position="6"/>
        <end position="75"/>
    </location>
</feature>
<dbReference type="PANTHER" id="PTHR30437:SF4">
    <property type="entry name" value="TRANSCRIPTION ELONGATION FACTOR GREA"/>
    <property type="match status" value="1"/>
</dbReference>
<dbReference type="SUPFAM" id="SSF54534">
    <property type="entry name" value="FKBP-like"/>
    <property type="match status" value="1"/>
</dbReference>
<accession>A0A1G2QGB7</accession>
<evidence type="ECO:0000259" key="10">
    <source>
        <dbReference type="Pfam" id="PF01272"/>
    </source>
</evidence>
<keyword evidence="12" id="KW-0648">Protein biosynthesis</keyword>
<evidence type="ECO:0000256" key="2">
    <source>
        <dbReference type="ARBA" id="ARBA00013729"/>
    </source>
</evidence>
<dbReference type="PIRSF" id="PIRSF006092">
    <property type="entry name" value="GreA_GreB"/>
    <property type="match status" value="1"/>
</dbReference>
<dbReference type="GO" id="GO:0070063">
    <property type="term" value="F:RNA polymerase binding"/>
    <property type="evidence" value="ECO:0007669"/>
    <property type="project" value="InterPro"/>
</dbReference>
<evidence type="ECO:0000256" key="4">
    <source>
        <dbReference type="ARBA" id="ARBA00023125"/>
    </source>
</evidence>
<comment type="function">
    <text evidence="6 8 9">Necessary for efficient RNA polymerase transcription elongation past template-encoded arresting sites. The arresting sites in DNA have the property of trapping a certain fraction of elongating RNA polymerases that pass through, resulting in locked ternary complexes. Cleavage of the nascent transcript by cleavage factors such as GreA or GreB allows the resumption of elongation from the new 3'terminus. GreA releases sequences of 2 to 3 nucleotides.</text>
</comment>
<dbReference type="InterPro" id="IPR018151">
    <property type="entry name" value="TF_GreA/GreB_CS"/>
</dbReference>
<dbReference type="PANTHER" id="PTHR30437">
    <property type="entry name" value="TRANSCRIPTION ELONGATION FACTOR GREA"/>
    <property type="match status" value="1"/>
</dbReference>
<dbReference type="Gene3D" id="3.10.50.30">
    <property type="entry name" value="Transcription elongation factor, GreA/GreB, C-terminal domain"/>
    <property type="match status" value="1"/>
</dbReference>
<keyword evidence="5 8" id="KW-0804">Transcription</keyword>